<dbReference type="Gene3D" id="2.40.40.10">
    <property type="entry name" value="RlpA-like domain"/>
    <property type="match status" value="1"/>
</dbReference>
<evidence type="ECO:0000259" key="6">
    <source>
        <dbReference type="Pfam" id="PF03330"/>
    </source>
</evidence>
<dbReference type="InterPro" id="IPR036908">
    <property type="entry name" value="RlpA-like_sf"/>
</dbReference>
<feature type="region of interest" description="Disordered" evidence="5">
    <location>
        <begin position="79"/>
        <end position="136"/>
    </location>
</feature>
<dbReference type="RefSeq" id="WP_342670596.1">
    <property type="nucleotide sequence ID" value="NZ_FMZX01000081.1"/>
</dbReference>
<comment type="function">
    <text evidence="3">Lytic transglycosylase with a strong preference for naked glycan strands that lack stem peptides.</text>
</comment>
<name>A0A1G7EKE1_9PROT</name>
<evidence type="ECO:0000313" key="7">
    <source>
        <dbReference type="EMBL" id="SDE64067.1"/>
    </source>
</evidence>
<protein>
    <recommendedName>
        <fullName evidence="3">Endolytic peptidoglycan transglycosylase RlpA</fullName>
        <ecNumber evidence="3">4.2.2.-</ecNumber>
    </recommendedName>
</protein>
<keyword evidence="8" id="KW-1185">Reference proteome</keyword>
<evidence type="ECO:0000256" key="5">
    <source>
        <dbReference type="SAM" id="MobiDB-lite"/>
    </source>
</evidence>
<dbReference type="SUPFAM" id="SSF50685">
    <property type="entry name" value="Barwin-like endoglucanases"/>
    <property type="match status" value="1"/>
</dbReference>
<organism evidence="7 8">
    <name type="scientific">Belnapia rosea</name>
    <dbReference type="NCBI Taxonomy" id="938405"/>
    <lineage>
        <taxon>Bacteria</taxon>
        <taxon>Pseudomonadati</taxon>
        <taxon>Pseudomonadota</taxon>
        <taxon>Alphaproteobacteria</taxon>
        <taxon>Acetobacterales</taxon>
        <taxon>Roseomonadaceae</taxon>
        <taxon>Belnapia</taxon>
    </lineage>
</organism>
<dbReference type="InterPro" id="IPR009009">
    <property type="entry name" value="RlpA-like_DPBB"/>
</dbReference>
<reference evidence="7 8" key="1">
    <citation type="submission" date="2016-10" db="EMBL/GenBank/DDBJ databases">
        <authorList>
            <person name="de Groot N.N."/>
        </authorList>
    </citation>
    <scope>NUCLEOTIDE SEQUENCE [LARGE SCALE GENOMIC DNA]</scope>
    <source>
        <strain evidence="7 8">CPCC 100156</strain>
    </source>
</reference>
<evidence type="ECO:0000313" key="8">
    <source>
        <dbReference type="Proteomes" id="UP000198925"/>
    </source>
</evidence>
<dbReference type="NCBIfam" id="TIGR00413">
    <property type="entry name" value="rlpA"/>
    <property type="match status" value="1"/>
</dbReference>
<evidence type="ECO:0000256" key="1">
    <source>
        <dbReference type="ARBA" id="ARBA00023239"/>
    </source>
</evidence>
<evidence type="ECO:0000256" key="2">
    <source>
        <dbReference type="ARBA" id="ARBA00023316"/>
    </source>
</evidence>
<gene>
    <name evidence="3" type="primary">rlpA</name>
    <name evidence="7" type="ORF">SAMN04487779_10813</name>
</gene>
<dbReference type="PANTHER" id="PTHR34183:SF8">
    <property type="entry name" value="ENDOLYTIC PEPTIDOGLYCAN TRANSGLYCOSYLASE RLPA-RELATED"/>
    <property type="match status" value="1"/>
</dbReference>
<dbReference type="GO" id="GO:0008932">
    <property type="term" value="F:lytic endotransglycosylase activity"/>
    <property type="evidence" value="ECO:0007669"/>
    <property type="project" value="UniProtKB-UniRule"/>
</dbReference>
<evidence type="ECO:0000256" key="4">
    <source>
        <dbReference type="RuleBase" id="RU003495"/>
    </source>
</evidence>
<feature type="compositionally biased region" description="Basic and acidic residues" evidence="5">
    <location>
        <begin position="122"/>
        <end position="131"/>
    </location>
</feature>
<accession>A0A1G7EKE1</accession>
<dbReference type="GO" id="GO:0000270">
    <property type="term" value="P:peptidoglycan metabolic process"/>
    <property type="evidence" value="ECO:0007669"/>
    <property type="project" value="UniProtKB-UniRule"/>
</dbReference>
<dbReference type="HAMAP" id="MF_02071">
    <property type="entry name" value="RlpA"/>
    <property type="match status" value="1"/>
</dbReference>
<comment type="similarity">
    <text evidence="3 4">Belongs to the RlpA family.</text>
</comment>
<feature type="region of interest" description="Disordered" evidence="5">
    <location>
        <begin position="226"/>
        <end position="248"/>
    </location>
</feature>
<dbReference type="EC" id="4.2.2.-" evidence="3"/>
<keyword evidence="1 3" id="KW-0456">Lyase</keyword>
<dbReference type="InterPro" id="IPR012997">
    <property type="entry name" value="RplA"/>
</dbReference>
<dbReference type="Pfam" id="PF03330">
    <property type="entry name" value="DPBB_1"/>
    <property type="match status" value="1"/>
</dbReference>
<keyword evidence="2 3" id="KW-0961">Cell wall biogenesis/degradation</keyword>
<keyword evidence="7" id="KW-0449">Lipoprotein</keyword>
<dbReference type="PANTHER" id="PTHR34183">
    <property type="entry name" value="ENDOLYTIC PEPTIDOGLYCAN TRANSGLYCOSYLASE RLPA"/>
    <property type="match status" value="1"/>
</dbReference>
<dbReference type="GO" id="GO:0071555">
    <property type="term" value="P:cell wall organization"/>
    <property type="evidence" value="ECO:0007669"/>
    <property type="project" value="UniProtKB-KW"/>
</dbReference>
<dbReference type="EMBL" id="FMZX01000081">
    <property type="protein sequence ID" value="SDE64067.1"/>
    <property type="molecule type" value="Genomic_DNA"/>
</dbReference>
<feature type="compositionally biased region" description="Basic residues" evidence="5">
    <location>
        <begin position="97"/>
        <end position="111"/>
    </location>
</feature>
<proteinExistence type="inferred from homology"/>
<dbReference type="Proteomes" id="UP000198925">
    <property type="component" value="Unassembled WGS sequence"/>
</dbReference>
<feature type="domain" description="RlpA-like protein double-psi beta-barrel" evidence="6">
    <location>
        <begin position="134"/>
        <end position="223"/>
    </location>
</feature>
<dbReference type="CDD" id="cd22268">
    <property type="entry name" value="DPBB_RlpA-like"/>
    <property type="match status" value="1"/>
</dbReference>
<evidence type="ECO:0000256" key="3">
    <source>
        <dbReference type="HAMAP-Rule" id="MF_02071"/>
    </source>
</evidence>
<sequence length="248" mass="26846">MASLISWIDAAHAVLVGPPDFWHRFAHAEVVEGAAIEPGPQVCVCVNGRLPMRRLGVVIICALLGHGWTVPADAASERHRAASAQAAPNRPVSSARSMHRPSHYAHARTRRGSPASGARLKPGHEVIDHSGRQQHGRASYYGRQFNGRKMANGRPFNPNSNIAASRSLPLGTVARVRNRQTKRETIVRVEDRGPYVPGRILDVAPRAADDLGMREQGVAPVTIEPIMVPRSNGSDKSSRRSSAGQENP</sequence>
<dbReference type="AlphaFoldDB" id="A0A1G7EKE1"/>
<dbReference type="InterPro" id="IPR034718">
    <property type="entry name" value="RlpA"/>
</dbReference>